<reference evidence="2" key="1">
    <citation type="submission" date="2016-10" db="EMBL/GenBank/DDBJ databases">
        <authorList>
            <person name="Varghese N."/>
            <person name="Submissions S."/>
        </authorList>
    </citation>
    <scope>NUCLEOTIDE SEQUENCE [LARGE SCALE GENOMIC DNA]</scope>
    <source>
        <strain evidence="2">DSM 26348</strain>
    </source>
</reference>
<evidence type="ECO:0000313" key="2">
    <source>
        <dbReference type="Proteomes" id="UP000199518"/>
    </source>
</evidence>
<proteinExistence type="predicted"/>
<keyword evidence="2" id="KW-1185">Reference proteome</keyword>
<dbReference type="EMBL" id="FOQD01000021">
    <property type="protein sequence ID" value="SFJ46117.1"/>
    <property type="molecule type" value="Genomic_DNA"/>
</dbReference>
<organism evidence="1 2">
    <name type="scientific">Planctomicrobium piriforme</name>
    <dbReference type="NCBI Taxonomy" id="1576369"/>
    <lineage>
        <taxon>Bacteria</taxon>
        <taxon>Pseudomonadati</taxon>
        <taxon>Planctomycetota</taxon>
        <taxon>Planctomycetia</taxon>
        <taxon>Planctomycetales</taxon>
        <taxon>Planctomycetaceae</taxon>
        <taxon>Planctomicrobium</taxon>
    </lineage>
</organism>
<evidence type="ECO:0000313" key="1">
    <source>
        <dbReference type="EMBL" id="SFJ46117.1"/>
    </source>
</evidence>
<name>A0A1I3RLJ1_9PLAN</name>
<gene>
    <name evidence="1" type="ORF">SAMN05421753_12111</name>
</gene>
<protein>
    <submittedName>
        <fullName evidence="1">Uncharacterized protein</fullName>
    </submittedName>
</protein>
<accession>A0A1I3RLJ1</accession>
<sequence>MTSKRFKVATFRLAVGCVVLTVCFAVTREIRQRALVASLATLLKGEAEGNLAPRTQDLADEIKADGFEQKALAEILALLKSNDLGVRVSVFHFLYFFQKTNPAVTAELLRICEDPSLSLEEKRGYWVLVQQLNPHAQRLQNLTRSLECDAVH</sequence>
<dbReference type="Proteomes" id="UP000199518">
    <property type="component" value="Unassembled WGS sequence"/>
</dbReference>
<dbReference type="STRING" id="1576369.SAMN05421753_12111"/>
<dbReference type="AlphaFoldDB" id="A0A1I3RLJ1"/>